<dbReference type="InterPro" id="IPR038118">
    <property type="entry name" value="BOFC_N_sf"/>
</dbReference>
<evidence type="ECO:0000259" key="3">
    <source>
        <dbReference type="Pfam" id="PF08977"/>
    </source>
</evidence>
<accession>A0A9X1ZWR7</accession>
<dbReference type="RefSeq" id="WP_250095867.1">
    <property type="nucleotide sequence ID" value="NZ_JAKRYL010000006.1"/>
</dbReference>
<evidence type="ECO:0000259" key="2">
    <source>
        <dbReference type="Pfam" id="PF08955"/>
    </source>
</evidence>
<gene>
    <name evidence="4" type="ORF">MF646_07460</name>
</gene>
<evidence type="ECO:0000313" key="5">
    <source>
        <dbReference type="Proteomes" id="UP001139150"/>
    </source>
</evidence>
<sequence>MKLQRTQRKHIFSLLLSLTLIVMGFMLWNTTVIEGSQKKSNSQKQAESEAYEVMGPQTINVILERVYLDGEKSEERIQETIWSMEDFWAYYEDWNLVDQSENEMIFRKEVNDISPLLKVNGYFGITEDGILSIYEGQPNEERVIQSFFQLDTAKLKSRQHSELRKGIPVQDLKHYEEVLQVFGQYKSAQM</sequence>
<keyword evidence="5" id="KW-1185">Reference proteome</keyword>
<dbReference type="InterPro" id="IPR015050">
    <property type="entry name" value="BofC_C"/>
</dbReference>
<feature type="domain" description="Bypass-of-forespore C N-terminal" evidence="3">
    <location>
        <begin position="59"/>
        <end position="108"/>
    </location>
</feature>
<keyword evidence="1" id="KW-0472">Membrane</keyword>
<name>A0A9X1ZWR7_9BACI</name>
<dbReference type="Gene3D" id="3.30.70.1740">
    <property type="entry name" value="Bypass-of-forespore C, C-terminal domain"/>
    <property type="match status" value="1"/>
</dbReference>
<proteinExistence type="predicted"/>
<dbReference type="Pfam" id="PF08977">
    <property type="entry name" value="BOFC_N"/>
    <property type="match status" value="1"/>
</dbReference>
<feature type="domain" description="Bypass of forespore C C-terminal" evidence="2">
    <location>
        <begin position="111"/>
        <end position="182"/>
    </location>
</feature>
<dbReference type="AlphaFoldDB" id="A0A9X1ZWR7"/>
<evidence type="ECO:0000313" key="4">
    <source>
        <dbReference type="EMBL" id="MCL7746959.1"/>
    </source>
</evidence>
<evidence type="ECO:0000256" key="1">
    <source>
        <dbReference type="SAM" id="Phobius"/>
    </source>
</evidence>
<dbReference type="Gene3D" id="3.10.20.420">
    <property type="entry name" value="Bypass-of-forespore C, N-terminal domain"/>
    <property type="match status" value="1"/>
</dbReference>
<dbReference type="Proteomes" id="UP001139150">
    <property type="component" value="Unassembled WGS sequence"/>
</dbReference>
<dbReference type="Pfam" id="PF08955">
    <property type="entry name" value="BofC_C"/>
    <property type="match status" value="1"/>
</dbReference>
<dbReference type="InterPro" id="IPR038117">
    <property type="entry name" value="BofC_C_sf"/>
</dbReference>
<dbReference type="EMBL" id="JAKRYL010000006">
    <property type="protein sequence ID" value="MCL7746959.1"/>
    <property type="molecule type" value="Genomic_DNA"/>
</dbReference>
<comment type="caution">
    <text evidence="4">The sequence shown here is derived from an EMBL/GenBank/DDBJ whole genome shotgun (WGS) entry which is preliminary data.</text>
</comment>
<protein>
    <submittedName>
        <fullName evidence="4">Intercompartmental signaling factor BofC</fullName>
    </submittedName>
</protein>
<dbReference type="InterPro" id="IPR015071">
    <property type="entry name" value="BOFC_N"/>
</dbReference>
<reference evidence="4" key="1">
    <citation type="submission" date="2022-02" db="EMBL/GenBank/DDBJ databases">
        <title>Halalkalibacter sp. nov. isolated from Lonar Lake, India.</title>
        <authorList>
            <person name="Joshi A."/>
            <person name="Thite S."/>
            <person name="Lodha T."/>
        </authorList>
    </citation>
    <scope>NUCLEOTIDE SEQUENCE</scope>
    <source>
        <strain evidence="4">MEB205</strain>
    </source>
</reference>
<keyword evidence="1" id="KW-1133">Transmembrane helix</keyword>
<feature type="transmembrane region" description="Helical" evidence="1">
    <location>
        <begin position="12"/>
        <end position="30"/>
    </location>
</feature>
<keyword evidence="1" id="KW-0812">Transmembrane</keyword>
<organism evidence="4 5">
    <name type="scientific">Halalkalibacter alkaliphilus</name>
    <dbReference type="NCBI Taxonomy" id="2917993"/>
    <lineage>
        <taxon>Bacteria</taxon>
        <taxon>Bacillati</taxon>
        <taxon>Bacillota</taxon>
        <taxon>Bacilli</taxon>
        <taxon>Bacillales</taxon>
        <taxon>Bacillaceae</taxon>
        <taxon>Halalkalibacter</taxon>
    </lineage>
</organism>